<gene>
    <name evidence="2" type="ORF">mMyoMyo1_009940</name>
</gene>
<reference evidence="2 3" key="1">
    <citation type="journal article" date="2020" name="Nature">
        <title>Six reference-quality genomes reveal evolution of bat adaptations.</title>
        <authorList>
            <person name="Jebb D."/>
            <person name="Huang Z."/>
            <person name="Pippel M."/>
            <person name="Hughes G.M."/>
            <person name="Lavrichenko K."/>
            <person name="Devanna P."/>
            <person name="Winkler S."/>
            <person name="Jermiin L.S."/>
            <person name="Skirmuntt E.C."/>
            <person name="Katzourakis A."/>
            <person name="Burkitt-Gray L."/>
            <person name="Ray D.A."/>
            <person name="Sullivan K.A.M."/>
            <person name="Roscito J.G."/>
            <person name="Kirilenko B.M."/>
            <person name="Davalos L.M."/>
            <person name="Corthals A.P."/>
            <person name="Power M.L."/>
            <person name="Jones G."/>
            <person name="Ransome R.D."/>
            <person name="Dechmann D.K.N."/>
            <person name="Locatelli A.G."/>
            <person name="Puechmaille S.J."/>
            <person name="Fedrigo O."/>
            <person name="Jarvis E.D."/>
            <person name="Hiller M."/>
            <person name="Vernes S.C."/>
            <person name="Myers E.W."/>
            <person name="Teeling E.C."/>
        </authorList>
    </citation>
    <scope>NUCLEOTIDE SEQUENCE [LARGE SCALE GENOMIC DNA]</scope>
    <source>
        <strain evidence="2">MMyoMyo1</strain>
        <tissue evidence="2">Flight muscle</tissue>
    </source>
</reference>
<keyword evidence="3" id="KW-1185">Reference proteome</keyword>
<proteinExistence type="predicted"/>
<name>A0A7J7ZYZ5_MYOMY</name>
<dbReference type="Proteomes" id="UP000527355">
    <property type="component" value="Unassembled WGS sequence"/>
</dbReference>
<evidence type="ECO:0000313" key="3">
    <source>
        <dbReference type="Proteomes" id="UP000527355"/>
    </source>
</evidence>
<feature type="region of interest" description="Disordered" evidence="1">
    <location>
        <begin position="35"/>
        <end position="59"/>
    </location>
</feature>
<accession>A0A7J7ZYZ5</accession>
<organism evidence="2 3">
    <name type="scientific">Myotis myotis</name>
    <name type="common">Greater mouse-eared bat</name>
    <name type="synonym">Vespertilio myotis</name>
    <dbReference type="NCBI Taxonomy" id="51298"/>
    <lineage>
        <taxon>Eukaryota</taxon>
        <taxon>Metazoa</taxon>
        <taxon>Chordata</taxon>
        <taxon>Craniata</taxon>
        <taxon>Vertebrata</taxon>
        <taxon>Euteleostomi</taxon>
        <taxon>Mammalia</taxon>
        <taxon>Eutheria</taxon>
        <taxon>Laurasiatheria</taxon>
        <taxon>Chiroptera</taxon>
        <taxon>Yangochiroptera</taxon>
        <taxon>Vespertilionidae</taxon>
        <taxon>Myotis</taxon>
    </lineage>
</organism>
<dbReference type="EMBL" id="JABWUV010000002">
    <property type="protein sequence ID" value="KAF6379106.1"/>
    <property type="molecule type" value="Genomic_DNA"/>
</dbReference>
<protein>
    <submittedName>
        <fullName evidence="2">Uncharacterized protein</fullName>
    </submittedName>
</protein>
<dbReference type="AlphaFoldDB" id="A0A7J7ZYZ5"/>
<comment type="caution">
    <text evidence="2">The sequence shown here is derived from an EMBL/GenBank/DDBJ whole genome shotgun (WGS) entry which is preliminary data.</text>
</comment>
<evidence type="ECO:0000313" key="2">
    <source>
        <dbReference type="EMBL" id="KAF6379106.1"/>
    </source>
</evidence>
<sequence>MPAGPRADTEAFAPPQSCLCSCGLAQSTSSLHSGAWPLDEATRGTPGAGRCREPRTQRHSPKAILRTHCLPFSPLHRAGACCTHHLLHHTQGLSMCPSNLSRGPAQTGAASERQVLEAGTLLGPVELCCGWGSLAGGGVGESTGVE</sequence>
<evidence type="ECO:0000256" key="1">
    <source>
        <dbReference type="SAM" id="MobiDB-lite"/>
    </source>
</evidence>